<organism evidence="5 6">
    <name type="scientific">Tegillarca granosa</name>
    <name type="common">Malaysian cockle</name>
    <name type="synonym">Anadara granosa</name>
    <dbReference type="NCBI Taxonomy" id="220873"/>
    <lineage>
        <taxon>Eukaryota</taxon>
        <taxon>Metazoa</taxon>
        <taxon>Spiralia</taxon>
        <taxon>Lophotrochozoa</taxon>
        <taxon>Mollusca</taxon>
        <taxon>Bivalvia</taxon>
        <taxon>Autobranchia</taxon>
        <taxon>Pteriomorphia</taxon>
        <taxon>Arcoida</taxon>
        <taxon>Arcoidea</taxon>
        <taxon>Arcidae</taxon>
        <taxon>Tegillarca</taxon>
    </lineage>
</organism>
<dbReference type="PROSITE" id="PS50068">
    <property type="entry name" value="LDLRA_2"/>
    <property type="match status" value="1"/>
</dbReference>
<feature type="domain" description="CUB" evidence="4">
    <location>
        <begin position="113"/>
        <end position="236"/>
    </location>
</feature>
<sequence>MVKPVSINMNVVWSTFRDYVRSHSICTSHIHSQFIKGNMITRSIPLTILFYRKQIPDLFFLFSFTEICFNSWNIDYFEDQCGSTLQLYDANYYSNKTIDRKRRETSDVENENDHGTVQNKNGIGMVHGLRLKQSRYVHYHNDQKCYLTFTTTIGHRLLLTFRKLLIEPEPDCNDDYLELFDGNETSTSYIPDLPYRLCGSITPKGGYSSTGPVLTMFFRSDSWMPDAGFDVIVTSFHEGSCNEDEFRCTSGKCIHHSLVCDDFDNCGDSSDERCQVPTEVIIFIIIATALGIKLTLIVVHYIKQQKKIKQEFNMSDASKIRKKSQVLLAKEKTATNSRKKSDYLASKLVDDKLYEIANNYKKVYEGDKAQEGPRTVPIIENPRSPKGGIPEEYHRFFHY</sequence>
<evidence type="ECO:0000259" key="4">
    <source>
        <dbReference type="PROSITE" id="PS01180"/>
    </source>
</evidence>
<protein>
    <recommendedName>
        <fullName evidence="4">CUB domain-containing protein</fullName>
    </recommendedName>
</protein>
<feature type="disulfide bond" evidence="2">
    <location>
        <begin position="248"/>
        <end position="266"/>
    </location>
</feature>
<evidence type="ECO:0000313" key="6">
    <source>
        <dbReference type="Proteomes" id="UP001217089"/>
    </source>
</evidence>
<dbReference type="SUPFAM" id="SSF49854">
    <property type="entry name" value="Spermadhesin, CUB domain"/>
    <property type="match status" value="1"/>
</dbReference>
<feature type="transmembrane region" description="Helical" evidence="3">
    <location>
        <begin position="280"/>
        <end position="302"/>
    </location>
</feature>
<dbReference type="CDD" id="cd00112">
    <property type="entry name" value="LDLa"/>
    <property type="match status" value="1"/>
</dbReference>
<feature type="disulfide bond" evidence="2">
    <location>
        <begin position="241"/>
        <end position="253"/>
    </location>
</feature>
<dbReference type="PANTHER" id="PTHR24652">
    <property type="entry name" value="LOW-DENSITY LIPOPROTEIN RECEPTOR CLASS A DOMAIN-CONTAINING PROTEIN 2"/>
    <property type="match status" value="1"/>
</dbReference>
<accession>A0ABQ9E816</accession>
<proteinExistence type="predicted"/>
<reference evidence="5 6" key="1">
    <citation type="submission" date="2022-12" db="EMBL/GenBank/DDBJ databases">
        <title>Chromosome-level genome of Tegillarca granosa.</title>
        <authorList>
            <person name="Kim J."/>
        </authorList>
    </citation>
    <scope>NUCLEOTIDE SEQUENCE [LARGE SCALE GENOMIC DNA]</scope>
    <source>
        <strain evidence="5">Teg-2019</strain>
        <tissue evidence="5">Adductor muscle</tissue>
    </source>
</reference>
<keyword evidence="3" id="KW-0472">Membrane</keyword>
<dbReference type="SMART" id="SM00192">
    <property type="entry name" value="LDLa"/>
    <property type="match status" value="1"/>
</dbReference>
<keyword evidence="3" id="KW-0812">Transmembrane</keyword>
<dbReference type="InterPro" id="IPR002172">
    <property type="entry name" value="LDrepeatLR_classA_rpt"/>
</dbReference>
<dbReference type="InterPro" id="IPR042333">
    <property type="entry name" value="LRAD2/Mig-13-like"/>
</dbReference>
<dbReference type="EMBL" id="JARBDR010000919">
    <property type="protein sequence ID" value="KAJ8300032.1"/>
    <property type="molecule type" value="Genomic_DNA"/>
</dbReference>
<evidence type="ECO:0000313" key="5">
    <source>
        <dbReference type="EMBL" id="KAJ8300032.1"/>
    </source>
</evidence>
<dbReference type="Gene3D" id="4.10.400.10">
    <property type="entry name" value="Low-density Lipoprotein Receptor"/>
    <property type="match status" value="1"/>
</dbReference>
<evidence type="ECO:0000256" key="3">
    <source>
        <dbReference type="SAM" id="Phobius"/>
    </source>
</evidence>
<dbReference type="SMART" id="SM00042">
    <property type="entry name" value="CUB"/>
    <property type="match status" value="1"/>
</dbReference>
<dbReference type="InterPro" id="IPR000859">
    <property type="entry name" value="CUB_dom"/>
</dbReference>
<dbReference type="Proteomes" id="UP001217089">
    <property type="component" value="Unassembled WGS sequence"/>
</dbReference>
<dbReference type="CDD" id="cd00041">
    <property type="entry name" value="CUB"/>
    <property type="match status" value="1"/>
</dbReference>
<evidence type="ECO:0000256" key="1">
    <source>
        <dbReference type="ARBA" id="ARBA00023157"/>
    </source>
</evidence>
<dbReference type="PANTHER" id="PTHR24652:SF67">
    <property type="entry name" value="LOW-DENSITY LIPOPROTEIN RECEPTOR CLASS A DOMAIN-CONTAINING PROTEIN 2"/>
    <property type="match status" value="1"/>
</dbReference>
<dbReference type="InterPro" id="IPR036055">
    <property type="entry name" value="LDL_receptor-like_sf"/>
</dbReference>
<keyword evidence="6" id="KW-1185">Reference proteome</keyword>
<comment type="caution">
    <text evidence="2">Lacks conserved residue(s) required for the propagation of feature annotation.</text>
</comment>
<keyword evidence="3" id="KW-1133">Transmembrane helix</keyword>
<dbReference type="SUPFAM" id="SSF57424">
    <property type="entry name" value="LDL receptor-like module"/>
    <property type="match status" value="1"/>
</dbReference>
<dbReference type="Pfam" id="PF00057">
    <property type="entry name" value="Ldl_recept_a"/>
    <property type="match status" value="1"/>
</dbReference>
<dbReference type="Gene3D" id="2.60.120.290">
    <property type="entry name" value="Spermadhesin, CUB domain"/>
    <property type="match status" value="1"/>
</dbReference>
<comment type="caution">
    <text evidence="5">The sequence shown here is derived from an EMBL/GenBank/DDBJ whole genome shotgun (WGS) entry which is preliminary data.</text>
</comment>
<dbReference type="Pfam" id="PF00431">
    <property type="entry name" value="CUB"/>
    <property type="match status" value="1"/>
</dbReference>
<gene>
    <name evidence="5" type="ORF">KUTeg_021551</name>
</gene>
<dbReference type="InterPro" id="IPR035914">
    <property type="entry name" value="Sperma_CUB_dom_sf"/>
</dbReference>
<dbReference type="PROSITE" id="PS01180">
    <property type="entry name" value="CUB"/>
    <property type="match status" value="1"/>
</dbReference>
<keyword evidence="1 2" id="KW-1015">Disulfide bond</keyword>
<name>A0ABQ9E816_TEGGR</name>
<evidence type="ECO:0000256" key="2">
    <source>
        <dbReference type="PROSITE-ProRule" id="PRU00124"/>
    </source>
</evidence>